<keyword evidence="1" id="KW-0812">Transmembrane</keyword>
<organism evidence="4 5">
    <name type="scientific">Candidatus Alloenteromonas pullistercoris</name>
    <dbReference type="NCBI Taxonomy" id="2840785"/>
    <lineage>
        <taxon>Bacteria</taxon>
        <taxon>Bacillati</taxon>
        <taxon>Bacillota</taxon>
        <taxon>Bacillota incertae sedis</taxon>
        <taxon>Candidatus Alloenteromonas</taxon>
    </lineage>
</organism>
<evidence type="ECO:0000256" key="1">
    <source>
        <dbReference type="SAM" id="Phobius"/>
    </source>
</evidence>
<evidence type="ECO:0000313" key="5">
    <source>
        <dbReference type="Proteomes" id="UP000823634"/>
    </source>
</evidence>
<evidence type="ECO:0000256" key="2">
    <source>
        <dbReference type="SAM" id="SignalP"/>
    </source>
</evidence>
<dbReference type="Gene3D" id="2.60.40.3630">
    <property type="match status" value="2"/>
</dbReference>
<evidence type="ECO:0000313" key="4">
    <source>
        <dbReference type="EMBL" id="MBO8426271.1"/>
    </source>
</evidence>
<accession>A0A9D9DGY8</accession>
<dbReference type="InterPro" id="IPR022038">
    <property type="entry name" value="Ig-like_bact"/>
</dbReference>
<keyword evidence="1" id="KW-0472">Membrane</keyword>
<feature type="domain" description="Ig-like" evidence="3">
    <location>
        <begin position="196"/>
        <end position="266"/>
    </location>
</feature>
<gene>
    <name evidence="4" type="ORF">IAC61_03005</name>
</gene>
<dbReference type="Proteomes" id="UP000823634">
    <property type="component" value="Unassembled WGS sequence"/>
</dbReference>
<reference evidence="4" key="2">
    <citation type="journal article" date="2021" name="PeerJ">
        <title>Extensive microbial diversity within the chicken gut microbiome revealed by metagenomics and culture.</title>
        <authorList>
            <person name="Gilroy R."/>
            <person name="Ravi A."/>
            <person name="Getino M."/>
            <person name="Pursley I."/>
            <person name="Horton D.L."/>
            <person name="Alikhan N.F."/>
            <person name="Baker D."/>
            <person name="Gharbi K."/>
            <person name="Hall N."/>
            <person name="Watson M."/>
            <person name="Adriaenssens E.M."/>
            <person name="Foster-Nyarko E."/>
            <person name="Jarju S."/>
            <person name="Secka A."/>
            <person name="Antonio M."/>
            <person name="Oren A."/>
            <person name="Chaudhuri R.R."/>
            <person name="La Ragione R."/>
            <person name="Hildebrand F."/>
            <person name="Pallen M.J."/>
        </authorList>
    </citation>
    <scope>NUCLEOTIDE SEQUENCE</scope>
    <source>
        <strain evidence="4">17113</strain>
    </source>
</reference>
<keyword evidence="2" id="KW-0732">Signal</keyword>
<dbReference type="Pfam" id="PF07523">
    <property type="entry name" value="Big_3"/>
    <property type="match status" value="2"/>
</dbReference>
<feature type="transmembrane region" description="Helical" evidence="1">
    <location>
        <begin position="714"/>
        <end position="734"/>
    </location>
</feature>
<dbReference type="EMBL" id="JADINA010000019">
    <property type="protein sequence ID" value="MBO8426271.1"/>
    <property type="molecule type" value="Genomic_DNA"/>
</dbReference>
<keyword evidence="1" id="KW-1133">Transmembrane helix</keyword>
<name>A0A9D9DGY8_9FIRM</name>
<feature type="chain" id="PRO_5039656579" evidence="2">
    <location>
        <begin position="29"/>
        <end position="740"/>
    </location>
</feature>
<dbReference type="AlphaFoldDB" id="A0A9D9DGY8"/>
<dbReference type="NCBIfam" id="TIGR01167">
    <property type="entry name" value="LPXTG_anchor"/>
    <property type="match status" value="1"/>
</dbReference>
<feature type="domain" description="Ig-like" evidence="3">
    <location>
        <begin position="278"/>
        <end position="346"/>
    </location>
</feature>
<protein>
    <submittedName>
        <fullName evidence="4">Bacterial Ig-like domain-containing protein</fullName>
    </submittedName>
</protein>
<proteinExistence type="predicted"/>
<evidence type="ECO:0000259" key="3">
    <source>
        <dbReference type="Pfam" id="PF07523"/>
    </source>
</evidence>
<reference evidence="4" key="1">
    <citation type="submission" date="2020-10" db="EMBL/GenBank/DDBJ databases">
        <authorList>
            <person name="Gilroy R."/>
        </authorList>
    </citation>
    <scope>NUCLEOTIDE SEQUENCE</scope>
    <source>
        <strain evidence="4">17113</strain>
    </source>
</reference>
<feature type="signal peptide" evidence="2">
    <location>
        <begin position="1"/>
        <end position="28"/>
    </location>
</feature>
<sequence length="740" mass="78891">MKGKGLLLSSLGTLLSLGLVLAAKGAYSATGDVTEVDAAAPNGYTMLTQTNMDAIDVGSQLILGVDKDPFEALNTIESKWGRIGTDNWIVFTVESVNPDSSSLVASYDGGSYLATGGDFNVSSSPVTLYIRDGAFSATGDPNGQICASTASDSRSLRYNSSSDGLRWYASNSGLRDFAHFYIVPSADVTSIEVTTAPTKTEYMVGETFDPTGMVVTATFDDGSSQVVTDYTLNPDTPTPLTADVESIEISYTYDEKTVTTTQPITVTERTVQSIEITTNPTKTSYVVGQEFDPTGMVVTAVYDNGDPADVTSECTFSPSFFEQAGEAVTVTVTHTPSQKTATLTVEVLEKAVSSLSLTGKRDAFDNGDTFTLGDGAELTAIWNDGTETPLTLDSEGVTVELTTKEGKPGEGRAIDSSYVLNYETDNQAYVLITYEGESAKKYQITVRDVLDVSEGKFVLVENVSELAVGDYIIIAAEYEGTTYALSTDDAGNYRGITEVNADGNAISLVKGGDAQVIELVEGVNAGTFGFSVAGGYLTAGVTGNDLTTEETLNDESSWVISKENDAFSVKADVDDAISNPRNIMKFNWNNGTNSRFSCYRASSEGMTDVDVYKYYSNDYIAVSEFVDANMHMDDYSGEGTGLCLGEDGYYAVAKAALTKLTEAQIELFQTESDFSAAHERYLAWASANGDQNPYDMGSAAAALRSNNGTDDKTVIAISVIGIAGIASAAAFFFLRRRKEA</sequence>
<comment type="caution">
    <text evidence="4">The sequence shown here is derived from an EMBL/GenBank/DDBJ whole genome shotgun (WGS) entry which is preliminary data.</text>
</comment>